<dbReference type="GO" id="GO:0009279">
    <property type="term" value="C:cell outer membrane"/>
    <property type="evidence" value="ECO:0007669"/>
    <property type="project" value="UniProtKB-SubCell"/>
</dbReference>
<evidence type="ECO:0000256" key="8">
    <source>
        <dbReference type="RuleBase" id="RU363105"/>
    </source>
</evidence>
<organism evidence="9 10">
    <name type="scientific">Candidatus Borreliella tachyglossi</name>
    <dbReference type="NCBI Taxonomy" id="1964448"/>
    <lineage>
        <taxon>Bacteria</taxon>
        <taxon>Pseudomonadati</taxon>
        <taxon>Spirochaetota</taxon>
        <taxon>Spirochaetia</taxon>
        <taxon>Spirochaetales</taxon>
        <taxon>Borreliaceae</taxon>
        <taxon>Borreliella</taxon>
    </lineage>
</organism>
<evidence type="ECO:0000256" key="7">
    <source>
        <dbReference type="ARBA" id="ARBA00023288"/>
    </source>
</evidence>
<evidence type="ECO:0000256" key="2">
    <source>
        <dbReference type="ARBA" id="ARBA00004459"/>
    </source>
</evidence>
<keyword evidence="10" id="KW-1185">Reference proteome</keyword>
<keyword evidence="6 8" id="KW-0998">Cell outer membrane</keyword>
<evidence type="ECO:0000256" key="6">
    <source>
        <dbReference type="ARBA" id="ARBA00023237"/>
    </source>
</evidence>
<keyword evidence="4 8" id="KW-0472">Membrane</keyword>
<keyword evidence="9" id="KW-0614">Plasmid</keyword>
<dbReference type="Proteomes" id="UP000244655">
    <property type="component" value="Plasmid pl78"/>
</dbReference>
<keyword evidence="3" id="KW-0732">Signal</keyword>
<dbReference type="SUPFAM" id="SSF74748">
    <property type="entry name" value="Variable surface antigen VlsE"/>
    <property type="match status" value="1"/>
</dbReference>
<comment type="function">
    <text evidence="1 8">The Vlp and Vsp proteins are antigenically distinct proteins, only one vlp or vsp gene is transcriptionally active at any one time. Switching between these genes is a mechanism of host immune response evasion.</text>
</comment>
<geneLocation type="plasmid" evidence="9 10">
    <name>pl78</name>
</geneLocation>
<reference evidence="9 10" key="1">
    <citation type="submission" date="2018-01" db="EMBL/GenBank/DDBJ databases">
        <title>Genome sequence of Borrelia tachyglossi.</title>
        <authorList>
            <person name="Gofton A.W."/>
        </authorList>
    </citation>
    <scope>NUCLEOTIDE SEQUENCE [LARGE SCALE GENOMIC DNA]</scope>
    <source>
        <strain evidence="9 10">Bc-F10-1268</strain>
        <plasmid evidence="9 10">pl78</plasmid>
    </source>
</reference>
<dbReference type="OrthoDB" id="9765776at2"/>
<keyword evidence="7 8" id="KW-0449">Lipoprotein</keyword>
<dbReference type="Pfam" id="PF00921">
    <property type="entry name" value="Lipoprotein_2"/>
    <property type="match status" value="1"/>
</dbReference>
<protein>
    <recommendedName>
        <fullName evidence="8">Variable large protein</fullName>
    </recommendedName>
</protein>
<comment type="subcellular location">
    <subcellularLocation>
        <location evidence="2 8">Cell outer membrane</location>
        <topology evidence="2 8">Lipid-anchor</topology>
    </subcellularLocation>
</comment>
<sequence length="328" mass="33035">MRYVNIISILVIMMLFISCKQYDAGRDKALKVGGAGIEQIDGDVEAALGDFTKLVDEVLGKPADVNTKKSDISGFFKKLGEGLDQAIAVTDIEATKKSLEDLKGSLNSLSKATDGGDGKVGEVQIQNVGLGQGANPAATKEGLKGLKTIATAAGIIPDAGDVAVGSDNVVGAKALAEAGDAGVADTEKTLAILGSVTEEQILASIIVTGENDVPAVAMGGAVNLQGASSADAATTAVQFAVVGVSRDSVHGNPNVEIEAKVKDAKAASVAGGIALRSLIQGGKLSSAESAEEAVQKVGVEAANKLLVAIKDAIKTSITKILADAKTAV</sequence>
<dbReference type="EMBL" id="CP025786">
    <property type="protein sequence ID" value="AWG43276.1"/>
    <property type="molecule type" value="Genomic_DNA"/>
</dbReference>
<keyword evidence="5 8" id="KW-0564">Palmitate</keyword>
<accession>A0A2S1LYB9</accession>
<evidence type="ECO:0000256" key="1">
    <source>
        <dbReference type="ARBA" id="ARBA00003932"/>
    </source>
</evidence>
<dbReference type="AlphaFoldDB" id="A0A2S1LYB9"/>
<proteinExistence type="predicted"/>
<evidence type="ECO:0000256" key="4">
    <source>
        <dbReference type="ARBA" id="ARBA00023136"/>
    </source>
</evidence>
<evidence type="ECO:0000256" key="5">
    <source>
        <dbReference type="ARBA" id="ARBA00023139"/>
    </source>
</evidence>
<evidence type="ECO:0000313" key="9">
    <source>
        <dbReference type="EMBL" id="AWG43276.1"/>
    </source>
</evidence>
<evidence type="ECO:0000256" key="3">
    <source>
        <dbReference type="ARBA" id="ARBA00022729"/>
    </source>
</evidence>
<dbReference type="PROSITE" id="PS51257">
    <property type="entry name" value="PROKAR_LIPOPROTEIN"/>
    <property type="match status" value="1"/>
</dbReference>
<dbReference type="InterPro" id="IPR000680">
    <property type="entry name" value="Borrelia_lipo"/>
</dbReference>
<evidence type="ECO:0000313" key="10">
    <source>
        <dbReference type="Proteomes" id="UP000244655"/>
    </source>
</evidence>
<dbReference type="RefSeq" id="WP_108729671.1">
    <property type="nucleotide sequence ID" value="NZ_CP025786.1"/>
</dbReference>
<name>A0A2S1LYB9_9SPIR</name>
<gene>
    <name evidence="9" type="ORF">CR532_04580</name>
</gene>